<sequence>MPFPIIRTPFVVQSEIISLLEPNEIVTVSFSSKNVLRLLKGHFQQRELLGWRLHLTHSREEAIITLEGEEDGKEVLTALHISELDDTSKPKPIETSGYKRGFSLNSIDLYFEDQVMGTKMIVDYVTGLFNLDVYGLAIDTTGICAIEWINNRQRKMLESFKLLKIPRYNAMVVEASDYDYVLRNARASDYIILDDMVPDNYRFDGILGPVNHLSIDSDGHWVTLDNLINFDIVKIKINGSRLSASDVHSFLRHWRAGGSHRMTQLKLFFETVRNFENLEEELEEIEPDDFSDEDEWDGGYSIQRNDGVKAVIDFDIHYFIMTVLPPREII</sequence>
<dbReference type="Proteomes" id="UP000230233">
    <property type="component" value="Chromosome IV"/>
</dbReference>
<evidence type="ECO:0000259" key="1">
    <source>
        <dbReference type="Pfam" id="PF07735"/>
    </source>
</evidence>
<comment type="caution">
    <text evidence="2">The sequence shown here is derived from an EMBL/GenBank/DDBJ whole genome shotgun (WGS) entry which is preliminary data.</text>
</comment>
<protein>
    <recommendedName>
        <fullName evidence="1">Sdz-33 F-box domain-containing protein</fullName>
    </recommendedName>
</protein>
<dbReference type="PANTHER" id="PTHR21503">
    <property type="entry name" value="F-BOX-CONTAINING HYPOTHETICAL PROTEIN C.ELEGANS"/>
    <property type="match status" value="1"/>
</dbReference>
<feature type="domain" description="Sdz-33 F-box" evidence="1">
    <location>
        <begin position="210"/>
        <end position="266"/>
    </location>
</feature>
<dbReference type="PANTHER" id="PTHR21503:SF8">
    <property type="entry name" value="F-BOX ASSOCIATED DOMAIN-CONTAINING PROTEIN-RELATED"/>
    <property type="match status" value="1"/>
</dbReference>
<gene>
    <name evidence="2" type="primary">Cnig_chr_IV.g15786</name>
    <name evidence="2" type="ORF">B9Z55_015786</name>
</gene>
<name>A0A2G5UBP6_9PELO</name>
<keyword evidence="3" id="KW-1185">Reference proteome</keyword>
<accession>A0A2G5UBP6</accession>
<dbReference type="AlphaFoldDB" id="A0A2G5UBP6"/>
<reference evidence="3" key="1">
    <citation type="submission" date="2017-10" db="EMBL/GenBank/DDBJ databases">
        <title>Rapid genome shrinkage in a self-fertile nematode reveals novel sperm competition proteins.</title>
        <authorList>
            <person name="Yin D."/>
            <person name="Schwarz E.M."/>
            <person name="Thomas C.G."/>
            <person name="Felde R.L."/>
            <person name="Korf I.F."/>
            <person name="Cutter A.D."/>
            <person name="Schartner C.M."/>
            <person name="Ralston E.J."/>
            <person name="Meyer B.J."/>
            <person name="Haag E.S."/>
        </authorList>
    </citation>
    <scope>NUCLEOTIDE SEQUENCE [LARGE SCALE GENOMIC DNA]</scope>
    <source>
        <strain evidence="3">JU1422</strain>
    </source>
</reference>
<dbReference type="InterPro" id="IPR012885">
    <property type="entry name" value="F-box_Sdz-33"/>
</dbReference>
<dbReference type="EMBL" id="PDUG01000004">
    <property type="protein sequence ID" value="PIC36992.1"/>
    <property type="molecule type" value="Genomic_DNA"/>
</dbReference>
<evidence type="ECO:0000313" key="3">
    <source>
        <dbReference type="Proteomes" id="UP000230233"/>
    </source>
</evidence>
<organism evidence="2 3">
    <name type="scientific">Caenorhabditis nigoni</name>
    <dbReference type="NCBI Taxonomy" id="1611254"/>
    <lineage>
        <taxon>Eukaryota</taxon>
        <taxon>Metazoa</taxon>
        <taxon>Ecdysozoa</taxon>
        <taxon>Nematoda</taxon>
        <taxon>Chromadorea</taxon>
        <taxon>Rhabditida</taxon>
        <taxon>Rhabditina</taxon>
        <taxon>Rhabditomorpha</taxon>
        <taxon>Rhabditoidea</taxon>
        <taxon>Rhabditidae</taxon>
        <taxon>Peloderinae</taxon>
        <taxon>Caenorhabditis</taxon>
    </lineage>
</organism>
<proteinExistence type="predicted"/>
<evidence type="ECO:0000313" key="2">
    <source>
        <dbReference type="EMBL" id="PIC36992.1"/>
    </source>
</evidence>
<dbReference type="Pfam" id="PF07735">
    <property type="entry name" value="FBA_2"/>
    <property type="match status" value="1"/>
</dbReference>